<dbReference type="GeneID" id="25977344"/>
<dbReference type="AlphaFoldDB" id="F0X9E6"/>
<dbReference type="GO" id="GO:0016747">
    <property type="term" value="F:acyltransferase activity, transferring groups other than amino-acyl groups"/>
    <property type="evidence" value="ECO:0007669"/>
    <property type="project" value="InterPro"/>
</dbReference>
<dbReference type="RefSeq" id="XP_014175576.1">
    <property type="nucleotide sequence ID" value="XM_014320101.1"/>
</dbReference>
<protein>
    <submittedName>
        <fullName evidence="5">Acetyltransferase</fullName>
    </submittedName>
</protein>
<evidence type="ECO:0000256" key="2">
    <source>
        <dbReference type="ARBA" id="ARBA00023315"/>
    </source>
</evidence>
<dbReference type="SUPFAM" id="SSF55729">
    <property type="entry name" value="Acyl-CoA N-acyltransferases (Nat)"/>
    <property type="match status" value="1"/>
</dbReference>
<dbReference type="EMBL" id="GL629735">
    <property type="protein sequence ID" value="EFX06094.1"/>
    <property type="molecule type" value="Genomic_DNA"/>
</dbReference>
<comment type="similarity">
    <text evidence="3">Belongs to the acetyltransferase family. RimJ subfamily.</text>
</comment>
<evidence type="ECO:0000256" key="3">
    <source>
        <dbReference type="ARBA" id="ARBA00038502"/>
    </source>
</evidence>
<dbReference type="eggNOG" id="ENOG502RXXF">
    <property type="taxonomic scope" value="Eukaryota"/>
</dbReference>
<evidence type="ECO:0000313" key="6">
    <source>
        <dbReference type="Proteomes" id="UP000007796"/>
    </source>
</evidence>
<reference evidence="5 6" key="1">
    <citation type="journal article" date="2011" name="Proc. Natl. Acad. Sci. U.S.A.">
        <title>Genome and transcriptome analyses of the mountain pine beetle-fungal symbiont Grosmannia clavigera, a lodgepole pine pathogen.</title>
        <authorList>
            <person name="DiGuistini S."/>
            <person name="Wang Y."/>
            <person name="Liao N.Y."/>
            <person name="Taylor G."/>
            <person name="Tanguay P."/>
            <person name="Feau N."/>
            <person name="Henrissat B."/>
            <person name="Chan S.K."/>
            <person name="Hesse-Orce U."/>
            <person name="Alamouti S.M."/>
            <person name="Tsui C.K.M."/>
            <person name="Docking R.T."/>
            <person name="Levasseur A."/>
            <person name="Haridas S."/>
            <person name="Robertson G."/>
            <person name="Birol I."/>
            <person name="Holt R.A."/>
            <person name="Marra M.A."/>
            <person name="Hamelin R.C."/>
            <person name="Hirst M."/>
            <person name="Jones S.J.M."/>
            <person name="Bohlmann J."/>
            <person name="Breuil C."/>
        </authorList>
    </citation>
    <scope>NUCLEOTIDE SEQUENCE [LARGE SCALE GENOMIC DNA]</scope>
    <source>
        <strain evidence="6">kw1407 / UAMH 11150</strain>
    </source>
</reference>
<keyword evidence="2" id="KW-0012">Acyltransferase</keyword>
<organism evidence="6">
    <name type="scientific">Grosmannia clavigera (strain kw1407 / UAMH 11150)</name>
    <name type="common">Blue stain fungus</name>
    <name type="synonym">Graphiocladiella clavigera</name>
    <dbReference type="NCBI Taxonomy" id="655863"/>
    <lineage>
        <taxon>Eukaryota</taxon>
        <taxon>Fungi</taxon>
        <taxon>Dikarya</taxon>
        <taxon>Ascomycota</taxon>
        <taxon>Pezizomycotina</taxon>
        <taxon>Sordariomycetes</taxon>
        <taxon>Sordariomycetidae</taxon>
        <taxon>Ophiostomatales</taxon>
        <taxon>Ophiostomataceae</taxon>
        <taxon>Leptographium</taxon>
    </lineage>
</organism>
<dbReference type="OrthoDB" id="630895at2759"/>
<evidence type="ECO:0000313" key="5">
    <source>
        <dbReference type="EMBL" id="EFX06094.1"/>
    </source>
</evidence>
<dbReference type="HOGENOM" id="CLU_013985_3_4_1"/>
<keyword evidence="6" id="KW-1185">Reference proteome</keyword>
<dbReference type="InterPro" id="IPR016181">
    <property type="entry name" value="Acyl_CoA_acyltransferase"/>
</dbReference>
<accession>F0X9E6</accession>
<proteinExistence type="inferred from homology"/>
<dbReference type="STRING" id="655863.F0X9E6"/>
<dbReference type="PANTHER" id="PTHR43792">
    <property type="entry name" value="GNAT FAMILY, PUTATIVE (AFU_ORTHOLOGUE AFUA_3G00765)-RELATED-RELATED"/>
    <property type="match status" value="1"/>
</dbReference>
<evidence type="ECO:0000256" key="1">
    <source>
        <dbReference type="ARBA" id="ARBA00022679"/>
    </source>
</evidence>
<keyword evidence="1 5" id="KW-0808">Transferase</keyword>
<feature type="domain" description="N-acetyltransferase" evidence="4">
    <location>
        <begin position="34"/>
        <end position="199"/>
    </location>
</feature>
<dbReference type="InterPro" id="IPR051531">
    <property type="entry name" value="N-acetyltransferase"/>
</dbReference>
<dbReference type="Gene3D" id="3.40.630.30">
    <property type="match status" value="1"/>
</dbReference>
<dbReference type="InterPro" id="IPR000182">
    <property type="entry name" value="GNAT_dom"/>
</dbReference>
<dbReference type="Proteomes" id="UP000007796">
    <property type="component" value="Unassembled WGS sequence"/>
</dbReference>
<dbReference type="PANTHER" id="PTHR43792:SF8">
    <property type="entry name" value="[RIBOSOMAL PROTEIN US5]-ALANINE N-ACETYLTRANSFERASE"/>
    <property type="match status" value="1"/>
</dbReference>
<dbReference type="Pfam" id="PF13302">
    <property type="entry name" value="Acetyltransf_3"/>
    <property type="match status" value="1"/>
</dbReference>
<dbReference type="PROSITE" id="PS51186">
    <property type="entry name" value="GNAT"/>
    <property type="match status" value="1"/>
</dbReference>
<evidence type="ECO:0000259" key="4">
    <source>
        <dbReference type="PROSITE" id="PS51186"/>
    </source>
</evidence>
<dbReference type="InParanoid" id="F0X9E6"/>
<sequence length="209" mass="23262">MSDSRPVLRLKRCVLRPFRASDAGPMREAADDPMVIRYMRDRFPHPYTEADAFGWLRMARAEGMPEWKEGDPGPMLRPSTCLDLAICLPDDTCIGSICVQSLGDDGTERLTREFGYWIGQKYWGRGITSEAAYALSRWALSPAGSILVPTGENLERLDAWVCGSNKASARVLERCGFVREGVRRSATIKNGTLDDIIVYGLVQSDIKAL</sequence>
<gene>
    <name evidence="5" type="ORF">CMQ_4163</name>
</gene>
<name>F0X9E6_GROCL</name>